<dbReference type="SUPFAM" id="SSF111369">
    <property type="entry name" value="HlyD-like secretion proteins"/>
    <property type="match status" value="1"/>
</dbReference>
<evidence type="ECO:0000256" key="1">
    <source>
        <dbReference type="ARBA" id="ARBA00004196"/>
    </source>
</evidence>
<protein>
    <submittedName>
        <fullName evidence="9">MexE family multidrug efflux RND transporter periplasmic adaptor subunit</fullName>
    </submittedName>
</protein>
<evidence type="ECO:0000259" key="6">
    <source>
        <dbReference type="Pfam" id="PF25917"/>
    </source>
</evidence>
<dbReference type="InterPro" id="IPR058627">
    <property type="entry name" value="MdtA-like_C"/>
</dbReference>
<dbReference type="Pfam" id="PF25917">
    <property type="entry name" value="BSH_RND"/>
    <property type="match status" value="1"/>
</dbReference>
<evidence type="ECO:0000256" key="2">
    <source>
        <dbReference type="ARBA" id="ARBA00009477"/>
    </source>
</evidence>
<feature type="domain" description="Multidrug resistance protein MdtA-like alpha-helical hairpin" evidence="5">
    <location>
        <begin position="106"/>
        <end position="175"/>
    </location>
</feature>
<feature type="domain" description="Multidrug resistance protein MdtA-like beta-barrel" evidence="7">
    <location>
        <begin position="213"/>
        <end position="301"/>
    </location>
</feature>
<dbReference type="PANTHER" id="PTHR30158:SF24">
    <property type="entry name" value="HLYD FAMILY SECRETION PROTEIN"/>
    <property type="match status" value="1"/>
</dbReference>
<name>A0A9W6J2A0_9HYPH</name>
<dbReference type="Pfam" id="PF25876">
    <property type="entry name" value="HH_MFP_RND"/>
    <property type="match status" value="1"/>
</dbReference>
<dbReference type="InterPro" id="IPR058626">
    <property type="entry name" value="MdtA-like_b-barrel"/>
</dbReference>
<comment type="similarity">
    <text evidence="2">Belongs to the membrane fusion protein (MFP) (TC 8.A.1) family.</text>
</comment>
<keyword evidence="10" id="KW-1185">Reference proteome</keyword>
<evidence type="ECO:0000313" key="9">
    <source>
        <dbReference type="EMBL" id="GLK68466.1"/>
    </source>
</evidence>
<dbReference type="EMBL" id="BSFI01000008">
    <property type="protein sequence ID" value="GLK68466.1"/>
    <property type="molecule type" value="Genomic_DNA"/>
</dbReference>
<evidence type="ECO:0000313" key="10">
    <source>
        <dbReference type="Proteomes" id="UP001143372"/>
    </source>
</evidence>
<keyword evidence="4" id="KW-0732">Signal</keyword>
<dbReference type="GO" id="GO:0030313">
    <property type="term" value="C:cell envelope"/>
    <property type="evidence" value="ECO:0007669"/>
    <property type="project" value="UniProtKB-SubCell"/>
</dbReference>
<dbReference type="InterPro" id="IPR058625">
    <property type="entry name" value="MdtA-like_BSH"/>
</dbReference>
<dbReference type="Pfam" id="PF25967">
    <property type="entry name" value="RND-MFP_C"/>
    <property type="match status" value="1"/>
</dbReference>
<dbReference type="AlphaFoldDB" id="A0A9W6J2A0"/>
<feature type="domain" description="Multidrug resistance protein MdtA-like barrel-sandwich hybrid" evidence="6">
    <location>
        <begin position="67"/>
        <end position="207"/>
    </location>
</feature>
<comment type="caution">
    <text evidence="9">The sequence shown here is derived from an EMBL/GenBank/DDBJ whole genome shotgun (WGS) entry which is preliminary data.</text>
</comment>
<evidence type="ECO:0000256" key="4">
    <source>
        <dbReference type="SAM" id="SignalP"/>
    </source>
</evidence>
<accession>A0A9W6J2A0</accession>
<evidence type="ECO:0000259" key="8">
    <source>
        <dbReference type="Pfam" id="PF25967"/>
    </source>
</evidence>
<sequence>MFRNVASVVPAAALRAFLTLSLGALATASEANAQAPGPMPVSVASPIKRKVADVAEFTGRFEASALVEVRAQVSGQLMQVAFKDGAEVKKGDLLFKIDPRTYEAALQSAEAAVITANTRIQLTKSDVDRAKDLLKTDNISGQVAQQRTQAYQEALASLQSAQAQVATAKLNLEWTDVRSPIDGRIGRKLVTEGNLIAAGASSTVLTTIVNVKPIYFYFDIDEQNFLRYMNYVRGGEIKQDENGAPVMVSLPDSNKFDIDGRLDFRDNQLDQQTGTLRLRATIPNLDSFLTPGVFGRVRIQMSPEYDALLIPDDAILSDQTRKIVMTVGPDKKVAPKVVTLGQLNDGLRVIKSGLAPTDTIIVNGLMRARPGAEVIPQPVDPTKPADQQHAAPAAGK</sequence>
<feature type="region of interest" description="Disordered" evidence="3">
    <location>
        <begin position="375"/>
        <end position="396"/>
    </location>
</feature>
<dbReference type="PANTHER" id="PTHR30158">
    <property type="entry name" value="ACRA/E-RELATED COMPONENT OF DRUG EFFLUX TRANSPORTER"/>
    <property type="match status" value="1"/>
</dbReference>
<dbReference type="Pfam" id="PF25944">
    <property type="entry name" value="Beta-barrel_RND"/>
    <property type="match status" value="1"/>
</dbReference>
<dbReference type="InterPro" id="IPR058624">
    <property type="entry name" value="MdtA-like_HH"/>
</dbReference>
<dbReference type="InterPro" id="IPR006143">
    <property type="entry name" value="RND_pump_MFP"/>
</dbReference>
<dbReference type="GO" id="GO:0005886">
    <property type="term" value="C:plasma membrane"/>
    <property type="evidence" value="ECO:0007669"/>
    <property type="project" value="TreeGrafter"/>
</dbReference>
<proteinExistence type="inferred from homology"/>
<dbReference type="Gene3D" id="2.40.50.100">
    <property type="match status" value="1"/>
</dbReference>
<comment type="subcellular location">
    <subcellularLocation>
        <location evidence="1">Cell envelope</location>
    </subcellularLocation>
</comment>
<dbReference type="Gene3D" id="1.10.287.470">
    <property type="entry name" value="Helix hairpin bin"/>
    <property type="match status" value="1"/>
</dbReference>
<feature type="domain" description="Multidrug resistance protein MdtA-like C-terminal permuted SH3" evidence="8">
    <location>
        <begin position="306"/>
        <end position="366"/>
    </location>
</feature>
<dbReference type="GO" id="GO:0022857">
    <property type="term" value="F:transmembrane transporter activity"/>
    <property type="evidence" value="ECO:0007669"/>
    <property type="project" value="InterPro"/>
</dbReference>
<dbReference type="FunFam" id="2.40.420.20:FF:000001">
    <property type="entry name" value="Efflux RND transporter periplasmic adaptor subunit"/>
    <property type="match status" value="1"/>
</dbReference>
<reference evidence="9" key="1">
    <citation type="journal article" date="2014" name="Int. J. Syst. Evol. Microbiol.">
        <title>Complete genome sequence of Corynebacterium casei LMG S-19264T (=DSM 44701T), isolated from a smear-ripened cheese.</title>
        <authorList>
            <consortium name="US DOE Joint Genome Institute (JGI-PGF)"/>
            <person name="Walter F."/>
            <person name="Albersmeier A."/>
            <person name="Kalinowski J."/>
            <person name="Ruckert C."/>
        </authorList>
    </citation>
    <scope>NUCLEOTIDE SEQUENCE</scope>
    <source>
        <strain evidence="9">VKM B-2347</strain>
    </source>
</reference>
<dbReference type="NCBIfam" id="TIGR01730">
    <property type="entry name" value="RND_mfp"/>
    <property type="match status" value="1"/>
</dbReference>
<dbReference type="Gene3D" id="2.40.30.170">
    <property type="match status" value="1"/>
</dbReference>
<feature type="chain" id="PRO_5040794133" evidence="4">
    <location>
        <begin position="34"/>
        <end position="396"/>
    </location>
</feature>
<evidence type="ECO:0000259" key="5">
    <source>
        <dbReference type="Pfam" id="PF25876"/>
    </source>
</evidence>
<evidence type="ECO:0000256" key="3">
    <source>
        <dbReference type="SAM" id="MobiDB-lite"/>
    </source>
</evidence>
<evidence type="ECO:0000259" key="7">
    <source>
        <dbReference type="Pfam" id="PF25944"/>
    </source>
</evidence>
<reference evidence="9" key="2">
    <citation type="submission" date="2023-01" db="EMBL/GenBank/DDBJ databases">
        <authorList>
            <person name="Sun Q."/>
            <person name="Evtushenko L."/>
        </authorList>
    </citation>
    <scope>NUCLEOTIDE SEQUENCE</scope>
    <source>
        <strain evidence="9">VKM B-2347</strain>
    </source>
</reference>
<dbReference type="Proteomes" id="UP001143372">
    <property type="component" value="Unassembled WGS sequence"/>
</dbReference>
<organism evidence="9 10">
    <name type="scientific">Hansschlegelia plantiphila</name>
    <dbReference type="NCBI Taxonomy" id="374655"/>
    <lineage>
        <taxon>Bacteria</taxon>
        <taxon>Pseudomonadati</taxon>
        <taxon>Pseudomonadota</taxon>
        <taxon>Alphaproteobacteria</taxon>
        <taxon>Hyphomicrobiales</taxon>
        <taxon>Methylopilaceae</taxon>
        <taxon>Hansschlegelia</taxon>
    </lineage>
</organism>
<dbReference type="GO" id="GO:0046677">
    <property type="term" value="P:response to antibiotic"/>
    <property type="evidence" value="ECO:0007669"/>
    <property type="project" value="TreeGrafter"/>
</dbReference>
<dbReference type="Gene3D" id="2.40.420.20">
    <property type="match status" value="1"/>
</dbReference>
<gene>
    <name evidence="9" type="ORF">GCM10008179_21040</name>
</gene>
<feature type="signal peptide" evidence="4">
    <location>
        <begin position="1"/>
        <end position="33"/>
    </location>
</feature>